<evidence type="ECO:0000256" key="4">
    <source>
        <dbReference type="ARBA" id="ARBA00022989"/>
    </source>
</evidence>
<protein>
    <submittedName>
        <fullName evidence="7">Uncharacterized 5xTM membrane BCR, YitT family COG1284</fullName>
    </submittedName>
</protein>
<evidence type="ECO:0000256" key="5">
    <source>
        <dbReference type="ARBA" id="ARBA00023136"/>
    </source>
</evidence>
<comment type="subcellular location">
    <subcellularLocation>
        <location evidence="1">Cell membrane</location>
        <topology evidence="1">Multi-pass membrane protein</topology>
    </subcellularLocation>
</comment>
<dbReference type="Pfam" id="PF02588">
    <property type="entry name" value="YitT_membrane"/>
    <property type="match status" value="1"/>
</dbReference>
<evidence type="ECO:0000313" key="7">
    <source>
        <dbReference type="EMBL" id="SDO30784.1"/>
    </source>
</evidence>
<dbReference type="InterPro" id="IPR051461">
    <property type="entry name" value="UPF0750_membrane"/>
</dbReference>
<evidence type="ECO:0000256" key="1">
    <source>
        <dbReference type="ARBA" id="ARBA00004651"/>
    </source>
</evidence>
<accession>A0A1H0IH86</accession>
<feature type="transmembrane region" description="Helical" evidence="6">
    <location>
        <begin position="171"/>
        <end position="193"/>
    </location>
</feature>
<reference evidence="8" key="1">
    <citation type="submission" date="2016-10" db="EMBL/GenBank/DDBJ databases">
        <authorList>
            <person name="Varghese N."/>
            <person name="Submissions S."/>
        </authorList>
    </citation>
    <scope>NUCLEOTIDE SEQUENCE [LARGE SCALE GENOMIC DNA]</scope>
    <source>
        <strain evidence="8">CGMCC 1.3703</strain>
    </source>
</reference>
<dbReference type="PANTHER" id="PTHR33545">
    <property type="entry name" value="UPF0750 MEMBRANE PROTEIN YITT-RELATED"/>
    <property type="match status" value="1"/>
</dbReference>
<proteinExistence type="predicted"/>
<feature type="transmembrane region" description="Helical" evidence="6">
    <location>
        <begin position="47"/>
        <end position="68"/>
    </location>
</feature>
<dbReference type="GO" id="GO:0005886">
    <property type="term" value="C:plasma membrane"/>
    <property type="evidence" value="ECO:0007669"/>
    <property type="project" value="UniProtKB-SubCell"/>
</dbReference>
<dbReference type="STRING" id="240303.SAMN05421677_10481"/>
<gene>
    <name evidence="7" type="ORF">SAMN05421677_10481</name>
</gene>
<dbReference type="Proteomes" id="UP000198860">
    <property type="component" value="Unassembled WGS sequence"/>
</dbReference>
<name>A0A1H0IH86_HALAD</name>
<keyword evidence="5 6" id="KW-0472">Membrane</keyword>
<evidence type="ECO:0000256" key="2">
    <source>
        <dbReference type="ARBA" id="ARBA00022475"/>
    </source>
</evidence>
<feature type="transmembrane region" description="Helical" evidence="6">
    <location>
        <begin position="104"/>
        <end position="124"/>
    </location>
</feature>
<feature type="transmembrane region" description="Helical" evidence="6">
    <location>
        <begin position="144"/>
        <end position="165"/>
    </location>
</feature>
<evidence type="ECO:0000313" key="8">
    <source>
        <dbReference type="Proteomes" id="UP000198860"/>
    </source>
</evidence>
<dbReference type="PANTHER" id="PTHR33545:SF5">
    <property type="entry name" value="UPF0750 MEMBRANE PROTEIN YITT"/>
    <property type="match status" value="1"/>
</dbReference>
<keyword evidence="3 6" id="KW-0812">Transmembrane</keyword>
<dbReference type="AlphaFoldDB" id="A0A1H0IH86"/>
<feature type="transmembrane region" description="Helical" evidence="6">
    <location>
        <begin position="73"/>
        <end position="92"/>
    </location>
</feature>
<feature type="transmembrane region" description="Helical" evidence="6">
    <location>
        <begin position="9"/>
        <end position="27"/>
    </location>
</feature>
<organism evidence="7 8">
    <name type="scientific">Halobacillus aidingensis</name>
    <dbReference type="NCBI Taxonomy" id="240303"/>
    <lineage>
        <taxon>Bacteria</taxon>
        <taxon>Bacillati</taxon>
        <taxon>Bacillota</taxon>
        <taxon>Bacilli</taxon>
        <taxon>Bacillales</taxon>
        <taxon>Bacillaceae</taxon>
        <taxon>Halobacillus</taxon>
    </lineage>
</organism>
<evidence type="ECO:0000256" key="3">
    <source>
        <dbReference type="ARBA" id="ARBA00022692"/>
    </source>
</evidence>
<keyword evidence="8" id="KW-1185">Reference proteome</keyword>
<sequence>MKTMLKKGAMIILGSMILSLGINFFLIPDHVLDGGIIGIGMIANYIWGLEVGLTIICFSIPIFTLAWFYYRTYFYNSLHGLLISSFSIDLLQGLRAHHLPLDPAISSIIGGALVGGGIGLMLRVHTSTGGTDLLAQMIADWCKVNVGFVILAIDAVVIGASGYLFSLETLMLSAITILSVGLVTMTFTSTRLLPEQPS</sequence>
<keyword evidence="4 6" id="KW-1133">Transmembrane helix</keyword>
<dbReference type="EMBL" id="FNIZ01000004">
    <property type="protein sequence ID" value="SDO30784.1"/>
    <property type="molecule type" value="Genomic_DNA"/>
</dbReference>
<evidence type="ECO:0000256" key="6">
    <source>
        <dbReference type="SAM" id="Phobius"/>
    </source>
</evidence>
<dbReference type="InterPro" id="IPR003740">
    <property type="entry name" value="YitT"/>
</dbReference>
<keyword evidence="2" id="KW-1003">Cell membrane</keyword>